<keyword evidence="3" id="KW-1185">Reference proteome</keyword>
<dbReference type="Proteomes" id="UP000032458">
    <property type="component" value="Unassembled WGS sequence"/>
</dbReference>
<comment type="caution">
    <text evidence="2">The sequence shown here is derived from an EMBL/GenBank/DDBJ whole genome shotgun (WGS) entry which is preliminary data.</text>
</comment>
<dbReference type="AlphaFoldDB" id="A0A0D7CJ45"/>
<feature type="region of interest" description="Disordered" evidence="1">
    <location>
        <begin position="43"/>
        <end position="62"/>
    </location>
</feature>
<accession>A0A0D7CJ45</accession>
<sequence>MSADTNFQAPAALLAVVASLDARGAEGTPAQYQDGLIWPLLKAHPPSTAPNRRHQLIGDQDR</sequence>
<name>A0A0D7CJ45_9ACTN</name>
<evidence type="ECO:0000256" key="1">
    <source>
        <dbReference type="SAM" id="MobiDB-lite"/>
    </source>
</evidence>
<gene>
    <name evidence="2" type="ORF">SNA_21660</name>
</gene>
<proteinExistence type="predicted"/>
<evidence type="ECO:0000313" key="3">
    <source>
        <dbReference type="Proteomes" id="UP000032458"/>
    </source>
</evidence>
<dbReference type="RefSeq" id="WP_030063539.1">
    <property type="nucleotide sequence ID" value="NZ_JRKI01000029.1"/>
</dbReference>
<protein>
    <submittedName>
        <fullName evidence="2">Uncharacterized protein</fullName>
    </submittedName>
</protein>
<dbReference type="PATRIC" id="fig|1240678.4.peg.4616"/>
<evidence type="ECO:0000313" key="2">
    <source>
        <dbReference type="EMBL" id="KIZ15880.1"/>
    </source>
</evidence>
<organism evidence="2 3">
    <name type="scientific">Streptomyces natalensis ATCC 27448</name>
    <dbReference type="NCBI Taxonomy" id="1240678"/>
    <lineage>
        <taxon>Bacteria</taxon>
        <taxon>Bacillati</taxon>
        <taxon>Actinomycetota</taxon>
        <taxon>Actinomycetes</taxon>
        <taxon>Kitasatosporales</taxon>
        <taxon>Streptomycetaceae</taxon>
        <taxon>Streptomyces</taxon>
    </lineage>
</organism>
<dbReference type="EMBL" id="JRKI01000029">
    <property type="protein sequence ID" value="KIZ15880.1"/>
    <property type="molecule type" value="Genomic_DNA"/>
</dbReference>
<reference evidence="2 3" key="1">
    <citation type="submission" date="2014-09" db="EMBL/GenBank/DDBJ databases">
        <title>Draft genome sequence of Streptomyces natalensis ATCC 27448, producer of the antifungal pimaricin.</title>
        <authorList>
            <person name="Mendes M.V."/>
            <person name="Beites T."/>
            <person name="Pires S."/>
            <person name="Santos C.L."/>
            <person name="Moradas-Ferreira P."/>
        </authorList>
    </citation>
    <scope>NUCLEOTIDE SEQUENCE [LARGE SCALE GENOMIC DNA]</scope>
    <source>
        <strain evidence="2 3">ATCC 27448</strain>
    </source>
</reference>